<name>A0A937UQ57_9ACTN</name>
<organism evidence="3 4">
    <name type="scientific">Frankia nepalensis</name>
    <dbReference type="NCBI Taxonomy" id="1836974"/>
    <lineage>
        <taxon>Bacteria</taxon>
        <taxon>Bacillati</taxon>
        <taxon>Actinomycetota</taxon>
        <taxon>Actinomycetes</taxon>
        <taxon>Frankiales</taxon>
        <taxon>Frankiaceae</taxon>
        <taxon>Frankia</taxon>
    </lineage>
</organism>
<dbReference type="InterPro" id="IPR001434">
    <property type="entry name" value="OmcB-like_DUF11"/>
</dbReference>
<dbReference type="Pfam" id="PF01345">
    <property type="entry name" value="DUF11"/>
    <property type="match status" value="2"/>
</dbReference>
<evidence type="ECO:0000256" key="1">
    <source>
        <dbReference type="SAM" id="SignalP"/>
    </source>
</evidence>
<keyword evidence="4" id="KW-1185">Reference proteome</keyword>
<dbReference type="PANTHER" id="PTHR34819:SF5">
    <property type="entry name" value="CONSERVED REPEAT DOMAIN PROTEIN"/>
    <property type="match status" value="1"/>
</dbReference>
<evidence type="ECO:0000259" key="2">
    <source>
        <dbReference type="Pfam" id="PF01345"/>
    </source>
</evidence>
<dbReference type="Gene3D" id="2.60.40.3490">
    <property type="match status" value="1"/>
</dbReference>
<feature type="domain" description="DUF11" evidence="2">
    <location>
        <begin position="266"/>
        <end position="383"/>
    </location>
</feature>
<keyword evidence="1" id="KW-0732">Signal</keyword>
<gene>
    <name evidence="3" type="ORF">I7412_21805</name>
</gene>
<protein>
    <submittedName>
        <fullName evidence="3">DUF11 domain-containing protein</fullName>
    </submittedName>
</protein>
<dbReference type="Gene3D" id="2.60.40.1170">
    <property type="entry name" value="Mu homology domain, subdomain B"/>
    <property type="match status" value="1"/>
</dbReference>
<dbReference type="PANTHER" id="PTHR34819">
    <property type="entry name" value="LARGE CYSTEINE-RICH PERIPLASMIC PROTEIN OMCB"/>
    <property type="match status" value="1"/>
</dbReference>
<feature type="signal peptide" evidence="1">
    <location>
        <begin position="1"/>
        <end position="37"/>
    </location>
</feature>
<dbReference type="Proteomes" id="UP000604475">
    <property type="component" value="Unassembled WGS sequence"/>
</dbReference>
<evidence type="ECO:0000313" key="3">
    <source>
        <dbReference type="EMBL" id="MBL7629758.1"/>
    </source>
</evidence>
<dbReference type="Gene3D" id="2.60.40.1080">
    <property type="match status" value="1"/>
</dbReference>
<sequence length="753" mass="74284">MRAALGRSGRPGRARLRAALTAAALVGPLLVVGTAQAATVNPGSLKHINKKATAGAQGVALGWTYRAQKPTAPGTITIAVPAGFSAPQSATPSAPGYLGVTSGCAQFQVVGTAAQPDGSNVITVATDCADGQTATLAYGNVTVPTTPGTFAFPAAFTPAGGAAIPFADANTFTVSAGPLASLTVSPTTSTIAPGATQAYTARGFDAFGNAVALDPSGTRYSISPNGSCAGATCTATAPGTHTVTVKNKGIAATAVLTVGTAAAEADLAVTQTVDNPSPVYYDDVAFTTTVTNTSATTATQDVSVVLTIPAGLVTPVVTPSAATSYDPATAIWTIGDLAPGAQATLSLSALADDVRFGARTLTAAVSAATPDPVSANDTASATVTSRPAPVEVTITPDPANPQPIDVGVPGTVTWTASFANAANPAAPAPTGTFHWSCIGGNGEPCGDSPALSTPNILTLSLSATGLPIGEVSLYALFTPDAASVNYVQETASTVLVFTTVYDSPPPGGADLAVAQSVSSPSPVYYDDVTFTTTVTNTSATTAAQGVSAAVAIPAGLVTPVASPSGTTTYDSSTGVWTIGDLAPGAQATLTVSALAGDVALGAQTVSATVSAATSDPVPGNDTASATATPRPAPVAVVITPDPGNPPVIDISAPGTASWTASFVNAANPAAPAPIGVVYWTCETLSANPCPLVPALYPGANLSTLTLTMSSLQIDVYYLTAIFAPLESAENKANYVQEGVFSTVNFTTTISGGA</sequence>
<accession>A0A937UQ57</accession>
<proteinExistence type="predicted"/>
<dbReference type="EMBL" id="JAEACQ010000236">
    <property type="protein sequence ID" value="MBL7629758.1"/>
    <property type="molecule type" value="Genomic_DNA"/>
</dbReference>
<evidence type="ECO:0000313" key="4">
    <source>
        <dbReference type="Proteomes" id="UP000604475"/>
    </source>
</evidence>
<dbReference type="AlphaFoldDB" id="A0A937UQ57"/>
<comment type="caution">
    <text evidence="3">The sequence shown here is derived from an EMBL/GenBank/DDBJ whole genome shotgun (WGS) entry which is preliminary data.</text>
</comment>
<dbReference type="InterPro" id="IPR051172">
    <property type="entry name" value="Chlamydia_OmcB"/>
</dbReference>
<feature type="chain" id="PRO_5038025660" evidence="1">
    <location>
        <begin position="38"/>
        <end position="753"/>
    </location>
</feature>
<reference evidence="3" key="1">
    <citation type="submission" date="2020-12" db="EMBL/GenBank/DDBJ databases">
        <title>Genomic characterization of non-nitrogen-fixing Frankia strains.</title>
        <authorList>
            <person name="Carlos-Shanley C."/>
            <person name="Guerra T."/>
            <person name="Hahn D."/>
        </authorList>
    </citation>
    <scope>NUCLEOTIDE SEQUENCE</scope>
    <source>
        <strain evidence="3">CN6</strain>
    </source>
</reference>
<feature type="domain" description="DUF11" evidence="2">
    <location>
        <begin position="510"/>
        <end position="626"/>
    </location>
</feature>
<dbReference type="InterPro" id="IPR038480">
    <property type="entry name" value="YuaB-like_sf"/>
</dbReference>